<sequence length="128" mass="15548">MQYTIKEVSEKMNLPAHTIRYYENEGLLPFLKRDENGYRIFDDSDLGWLEFISCLKITGMSLEDLRKIILLTYNESEDFDSRRKILLEHREKLKIQQENLNRAFNKVEVKLEYFNQLEKQYKNDKFNN</sequence>
<dbReference type="SMART" id="SM00422">
    <property type="entry name" value="HTH_MERR"/>
    <property type="match status" value="1"/>
</dbReference>
<organism evidence="3 4">
    <name type="scientific">Staphylococcus hsinchuensis</name>
    <dbReference type="NCBI Taxonomy" id="3051183"/>
    <lineage>
        <taxon>Bacteria</taxon>
        <taxon>Bacillati</taxon>
        <taxon>Bacillota</taxon>
        <taxon>Bacilli</taxon>
        <taxon>Bacillales</taxon>
        <taxon>Staphylococcaceae</taxon>
        <taxon>Staphylococcus</taxon>
    </lineage>
</organism>
<reference evidence="3 4" key="1">
    <citation type="journal article" date="2024" name="Pathogens">
        <title>Staphylococcus hsinchuensis sp. nov., Isolated from Soymilk.</title>
        <authorList>
            <person name="Wang Y.T."/>
            <person name="Lin Y.C."/>
            <person name="Hsieh Y.H."/>
            <person name="Lin Y.T."/>
            <person name="Hamada M."/>
            <person name="Chen C.C."/>
            <person name="Liou J.S."/>
            <person name="Lee A.Y."/>
            <person name="Zhang W.L."/>
            <person name="Chen Y.T."/>
            <person name="Huang C.H."/>
        </authorList>
    </citation>
    <scope>NUCLEOTIDE SEQUENCE [LARGE SCALE GENOMIC DNA]</scope>
    <source>
        <strain evidence="3 4">H164</strain>
    </source>
</reference>
<dbReference type="InterPro" id="IPR009061">
    <property type="entry name" value="DNA-bd_dom_put_sf"/>
</dbReference>
<dbReference type="InterPro" id="IPR000551">
    <property type="entry name" value="MerR-type_HTH_dom"/>
</dbReference>
<dbReference type="CDD" id="cd01109">
    <property type="entry name" value="HTH_YyaN"/>
    <property type="match status" value="1"/>
</dbReference>
<dbReference type="PANTHER" id="PTHR30204">
    <property type="entry name" value="REDOX-CYCLING DRUG-SENSING TRANSCRIPTIONAL ACTIVATOR SOXR"/>
    <property type="match status" value="1"/>
</dbReference>
<keyword evidence="4" id="KW-1185">Reference proteome</keyword>
<evidence type="ECO:0000313" key="3">
    <source>
        <dbReference type="EMBL" id="XAF70434.1"/>
    </source>
</evidence>
<dbReference type="SUPFAM" id="SSF46955">
    <property type="entry name" value="Putative DNA-binding domain"/>
    <property type="match status" value="1"/>
</dbReference>
<dbReference type="InterPro" id="IPR047057">
    <property type="entry name" value="MerR_fam"/>
</dbReference>
<accession>A0ABZ3EC88</accession>
<proteinExistence type="predicted"/>
<evidence type="ECO:0000256" key="1">
    <source>
        <dbReference type="ARBA" id="ARBA00023125"/>
    </source>
</evidence>
<protein>
    <submittedName>
        <fullName evidence="3">MerR family transcriptional regulator</fullName>
    </submittedName>
</protein>
<dbReference type="Pfam" id="PF13411">
    <property type="entry name" value="MerR_1"/>
    <property type="match status" value="1"/>
</dbReference>
<name>A0ABZ3EC88_9STAP</name>
<dbReference type="EMBL" id="CP128355">
    <property type="protein sequence ID" value="XAF70434.1"/>
    <property type="molecule type" value="Genomic_DNA"/>
</dbReference>
<evidence type="ECO:0000313" key="4">
    <source>
        <dbReference type="Proteomes" id="UP001436297"/>
    </source>
</evidence>
<feature type="domain" description="HTH merR-type" evidence="2">
    <location>
        <begin position="1"/>
        <end position="71"/>
    </location>
</feature>
<dbReference type="Proteomes" id="UP001436297">
    <property type="component" value="Chromosome"/>
</dbReference>
<evidence type="ECO:0000259" key="2">
    <source>
        <dbReference type="PROSITE" id="PS50937"/>
    </source>
</evidence>
<dbReference type="Gene3D" id="1.10.1660.10">
    <property type="match status" value="1"/>
</dbReference>
<dbReference type="RefSeq" id="WP_251519569.1">
    <property type="nucleotide sequence ID" value="NZ_CP128355.1"/>
</dbReference>
<dbReference type="PANTHER" id="PTHR30204:SF83">
    <property type="entry name" value="TRANSCRIPTIONAL REGULATOR, MERR FAMILY"/>
    <property type="match status" value="1"/>
</dbReference>
<gene>
    <name evidence="3" type="ORF">QQM35_10250</name>
</gene>
<dbReference type="PROSITE" id="PS50937">
    <property type="entry name" value="HTH_MERR_2"/>
    <property type="match status" value="1"/>
</dbReference>
<keyword evidence="1" id="KW-0238">DNA-binding</keyword>